<dbReference type="PROSITE" id="PS00012">
    <property type="entry name" value="PHOSPHOPANTETHEINE"/>
    <property type="match status" value="1"/>
</dbReference>
<evidence type="ECO:0000256" key="1">
    <source>
        <dbReference type="ARBA" id="ARBA00022450"/>
    </source>
</evidence>
<keyword evidence="5" id="KW-1185">Reference proteome</keyword>
<dbReference type="Proteomes" id="UP001206483">
    <property type="component" value="Unassembled WGS sequence"/>
</dbReference>
<evidence type="ECO:0000259" key="3">
    <source>
        <dbReference type="PROSITE" id="PS50075"/>
    </source>
</evidence>
<evidence type="ECO:0000256" key="2">
    <source>
        <dbReference type="ARBA" id="ARBA00022553"/>
    </source>
</evidence>
<evidence type="ECO:0000313" key="4">
    <source>
        <dbReference type="EMBL" id="MCP2313513.1"/>
    </source>
</evidence>
<protein>
    <submittedName>
        <fullName evidence="4">Minimal PKS acyl carrier protein</fullName>
    </submittedName>
</protein>
<proteinExistence type="predicted"/>
<feature type="domain" description="Carrier" evidence="3">
    <location>
        <begin position="4"/>
        <end position="84"/>
    </location>
</feature>
<name>A0ABT1J8T6_9ACTN</name>
<dbReference type="InterPro" id="IPR036736">
    <property type="entry name" value="ACP-like_sf"/>
</dbReference>
<dbReference type="EMBL" id="JAMZDX010000007">
    <property type="protein sequence ID" value="MCP2313513.1"/>
    <property type="molecule type" value="Genomic_DNA"/>
</dbReference>
<reference evidence="4 5" key="1">
    <citation type="submission" date="2022-06" db="EMBL/GenBank/DDBJ databases">
        <title>Sequencing the genomes of 1000 actinobacteria strains.</title>
        <authorList>
            <person name="Klenk H.-P."/>
        </authorList>
    </citation>
    <scope>NUCLEOTIDE SEQUENCE [LARGE SCALE GENOMIC DNA]</scope>
    <source>
        <strain evidence="4 5">DSM 41656</strain>
    </source>
</reference>
<comment type="caution">
    <text evidence="4">The sequence shown here is derived from an EMBL/GenBank/DDBJ whole genome shotgun (WGS) entry which is preliminary data.</text>
</comment>
<keyword evidence="2" id="KW-0597">Phosphoprotein</keyword>
<dbReference type="PROSITE" id="PS50075">
    <property type="entry name" value="CARRIER"/>
    <property type="match status" value="1"/>
</dbReference>
<sequence>MTPVLSYDELAVLIKARAGIQVDPMDLERPGASFDEFGIDSLGLLGVVGELENRHGVQIPADAVTHKTPADFVAAVNSAVKAGA</sequence>
<organism evidence="4 5">
    <name type="scientific">Kitasatospora paracochleata</name>
    <dbReference type="NCBI Taxonomy" id="58354"/>
    <lineage>
        <taxon>Bacteria</taxon>
        <taxon>Bacillati</taxon>
        <taxon>Actinomycetota</taxon>
        <taxon>Actinomycetes</taxon>
        <taxon>Kitasatosporales</taxon>
        <taxon>Streptomycetaceae</taxon>
        <taxon>Kitasatospora</taxon>
    </lineage>
</organism>
<keyword evidence="1" id="KW-0596">Phosphopantetheine</keyword>
<gene>
    <name evidence="4" type="ORF">FHR36_006712</name>
</gene>
<dbReference type="InterPro" id="IPR009081">
    <property type="entry name" value="PP-bd_ACP"/>
</dbReference>
<accession>A0ABT1J8T6</accession>
<evidence type="ECO:0000313" key="5">
    <source>
        <dbReference type="Proteomes" id="UP001206483"/>
    </source>
</evidence>
<dbReference type="SUPFAM" id="SSF47336">
    <property type="entry name" value="ACP-like"/>
    <property type="match status" value="1"/>
</dbReference>
<dbReference type="Pfam" id="PF00550">
    <property type="entry name" value="PP-binding"/>
    <property type="match status" value="1"/>
</dbReference>
<dbReference type="InterPro" id="IPR006162">
    <property type="entry name" value="Ppantetheine_attach_site"/>
</dbReference>
<dbReference type="RefSeq" id="WP_253803475.1">
    <property type="nucleotide sequence ID" value="NZ_BAAAUB010000017.1"/>
</dbReference>
<dbReference type="Gene3D" id="1.10.1200.10">
    <property type="entry name" value="ACP-like"/>
    <property type="match status" value="1"/>
</dbReference>